<feature type="region of interest" description="Disordered" evidence="1">
    <location>
        <begin position="213"/>
        <end position="278"/>
    </location>
</feature>
<dbReference type="Gramene" id="TKV94747">
    <property type="protein sequence ID" value="TKV94747"/>
    <property type="gene ID" value="SEVIR_9G315800v2"/>
</dbReference>
<accession>A0A4U6SZS3</accession>
<gene>
    <name evidence="2" type="ORF">SEVIR_9G315800v2</name>
</gene>
<evidence type="ECO:0000256" key="1">
    <source>
        <dbReference type="SAM" id="MobiDB-lite"/>
    </source>
</evidence>
<proteinExistence type="predicted"/>
<dbReference type="EMBL" id="CM016560">
    <property type="protein sequence ID" value="TKV94747.1"/>
    <property type="molecule type" value="Genomic_DNA"/>
</dbReference>
<dbReference type="Proteomes" id="UP000298652">
    <property type="component" value="Chromosome 9"/>
</dbReference>
<evidence type="ECO:0000313" key="3">
    <source>
        <dbReference type="Proteomes" id="UP000298652"/>
    </source>
</evidence>
<evidence type="ECO:0000313" key="2">
    <source>
        <dbReference type="EMBL" id="TKV94747.1"/>
    </source>
</evidence>
<dbReference type="AlphaFoldDB" id="A0A4U6SZS3"/>
<dbReference type="PANTHER" id="PTHR33890">
    <property type="entry name" value="OS10G0571000 PROTEIN"/>
    <property type="match status" value="1"/>
</dbReference>
<protein>
    <submittedName>
        <fullName evidence="2">Uncharacterized protein</fullName>
    </submittedName>
</protein>
<dbReference type="OMA" id="LERSLMC"/>
<dbReference type="PANTHER" id="PTHR33890:SF5">
    <property type="entry name" value="OS10G0571000 PROTEIN"/>
    <property type="match status" value="1"/>
</dbReference>
<name>A0A4U6SZS3_SETVI</name>
<sequence length="323" mass="38258">MEGWTPRRHRFWLRAEIEVDRGSSILRGPGFGFAAVVREPLVKLRRPQYDFEGWDWDYFSWPHDRLDANLEMRDSDPEATLEADRKASERFLNQSTLQLESHEMYQHTEQQQHAAAWPCNHLETNFEMRDDPEALDADLKASENFLNQSTLQLESCEMYQHAQHQQDWPCNHLETNLEMRDGDPEATLEADQKAIESFLNQSMLQPESYDMYQHKQEQHTAALPHDHLKGNLETRNTDVEAKLQTDRKTKERSTRQRKRSEMDRRTQEEQHEEKENKEAVMFRTLTPLNKKAVGPRSARRRRVFAEANWSLDNDRARQVPWAC</sequence>
<organism evidence="2 3">
    <name type="scientific">Setaria viridis</name>
    <name type="common">Green bristlegrass</name>
    <name type="synonym">Setaria italica subsp. viridis</name>
    <dbReference type="NCBI Taxonomy" id="4556"/>
    <lineage>
        <taxon>Eukaryota</taxon>
        <taxon>Viridiplantae</taxon>
        <taxon>Streptophyta</taxon>
        <taxon>Embryophyta</taxon>
        <taxon>Tracheophyta</taxon>
        <taxon>Spermatophyta</taxon>
        <taxon>Magnoliopsida</taxon>
        <taxon>Liliopsida</taxon>
        <taxon>Poales</taxon>
        <taxon>Poaceae</taxon>
        <taxon>PACMAD clade</taxon>
        <taxon>Panicoideae</taxon>
        <taxon>Panicodae</taxon>
        <taxon>Paniceae</taxon>
        <taxon>Cenchrinae</taxon>
        <taxon>Setaria</taxon>
    </lineage>
</organism>
<keyword evidence="3" id="KW-1185">Reference proteome</keyword>
<reference evidence="2" key="1">
    <citation type="submission" date="2019-03" db="EMBL/GenBank/DDBJ databases">
        <title>WGS assembly of Setaria viridis.</title>
        <authorList>
            <person name="Huang P."/>
            <person name="Jenkins J."/>
            <person name="Grimwood J."/>
            <person name="Barry K."/>
            <person name="Healey A."/>
            <person name="Mamidi S."/>
            <person name="Sreedasyam A."/>
            <person name="Shu S."/>
            <person name="Feldman M."/>
            <person name="Wu J."/>
            <person name="Yu Y."/>
            <person name="Chen C."/>
            <person name="Johnson J."/>
            <person name="Rokhsar D."/>
            <person name="Baxter I."/>
            <person name="Schmutz J."/>
            <person name="Brutnell T."/>
            <person name="Kellogg E."/>
        </authorList>
    </citation>
    <scope>NUCLEOTIDE SEQUENCE [LARGE SCALE GENOMIC DNA]</scope>
</reference>